<evidence type="ECO:0000313" key="14">
    <source>
        <dbReference type="Proteomes" id="UP000321204"/>
    </source>
</evidence>
<accession>A0A5B8UMJ4</accession>
<keyword evidence="5 11" id="KW-0547">Nucleotide-binding</keyword>
<dbReference type="KEGG" id="fgg:FSB75_18360"/>
<dbReference type="EC" id="6.3.5.-" evidence="11"/>
<keyword evidence="6 11" id="KW-0067">ATP-binding</keyword>
<comment type="catalytic activity">
    <reaction evidence="9 11">
        <text>L-aspartyl-tRNA(Asn) + L-glutamine + ATP + H2O = L-asparaginyl-tRNA(Asn) + L-glutamate + ADP + phosphate + 2 H(+)</text>
        <dbReference type="Rhea" id="RHEA:14513"/>
        <dbReference type="Rhea" id="RHEA-COMP:9674"/>
        <dbReference type="Rhea" id="RHEA-COMP:9677"/>
        <dbReference type="ChEBI" id="CHEBI:15377"/>
        <dbReference type="ChEBI" id="CHEBI:15378"/>
        <dbReference type="ChEBI" id="CHEBI:29985"/>
        <dbReference type="ChEBI" id="CHEBI:30616"/>
        <dbReference type="ChEBI" id="CHEBI:43474"/>
        <dbReference type="ChEBI" id="CHEBI:58359"/>
        <dbReference type="ChEBI" id="CHEBI:78515"/>
        <dbReference type="ChEBI" id="CHEBI:78516"/>
        <dbReference type="ChEBI" id="CHEBI:456216"/>
    </reaction>
</comment>
<evidence type="ECO:0000256" key="2">
    <source>
        <dbReference type="ARBA" id="ARBA00011123"/>
    </source>
</evidence>
<dbReference type="InterPro" id="IPR023168">
    <property type="entry name" value="GatB_Yqey_C_2"/>
</dbReference>
<dbReference type="NCBIfam" id="NF004012">
    <property type="entry name" value="PRK05477.1-2"/>
    <property type="match status" value="1"/>
</dbReference>
<dbReference type="SUPFAM" id="SSF55931">
    <property type="entry name" value="Glutamine synthetase/guanido kinase"/>
    <property type="match status" value="1"/>
</dbReference>
<dbReference type="EMBL" id="CP042433">
    <property type="protein sequence ID" value="QEC57783.1"/>
    <property type="molecule type" value="Genomic_DNA"/>
</dbReference>
<comment type="similarity">
    <text evidence="1 11">Belongs to the GatB/GatE family. GatB subfamily.</text>
</comment>
<evidence type="ECO:0000256" key="3">
    <source>
        <dbReference type="ARBA" id="ARBA00016923"/>
    </source>
</evidence>
<protein>
    <recommendedName>
        <fullName evidence="3 11">Aspartyl/glutamyl-tRNA(Asn/Gln) amidotransferase subunit B</fullName>
        <shortName evidence="11">Asp/Glu-ADT subunit B</shortName>
        <ecNumber evidence="11">6.3.5.-</ecNumber>
    </recommendedName>
</protein>
<evidence type="ECO:0000256" key="4">
    <source>
        <dbReference type="ARBA" id="ARBA00022598"/>
    </source>
</evidence>
<dbReference type="GO" id="GO:0050566">
    <property type="term" value="F:asparaginyl-tRNA synthase (glutamine-hydrolyzing) activity"/>
    <property type="evidence" value="ECO:0007669"/>
    <property type="project" value="RHEA"/>
</dbReference>
<dbReference type="PROSITE" id="PS01234">
    <property type="entry name" value="GATB"/>
    <property type="match status" value="1"/>
</dbReference>
<name>A0A5B8UMJ4_9BACT</name>
<dbReference type="InterPro" id="IPR003789">
    <property type="entry name" value="Asn/Gln_tRNA_amidoTrase-B-like"/>
</dbReference>
<evidence type="ECO:0000256" key="8">
    <source>
        <dbReference type="ARBA" id="ARBA00024799"/>
    </source>
</evidence>
<evidence type="ECO:0000256" key="7">
    <source>
        <dbReference type="ARBA" id="ARBA00022917"/>
    </source>
</evidence>
<dbReference type="InterPro" id="IPR006075">
    <property type="entry name" value="Asn/Gln-tRNA_Trfase_suB/E_cat"/>
</dbReference>
<feature type="domain" description="Asn/Gln amidotransferase" evidence="12">
    <location>
        <begin position="332"/>
        <end position="479"/>
    </location>
</feature>
<dbReference type="GO" id="GO:0006412">
    <property type="term" value="P:translation"/>
    <property type="evidence" value="ECO:0007669"/>
    <property type="project" value="UniProtKB-UniRule"/>
</dbReference>
<keyword evidence="7 11" id="KW-0648">Protein biosynthesis</keyword>
<evidence type="ECO:0000256" key="5">
    <source>
        <dbReference type="ARBA" id="ARBA00022741"/>
    </source>
</evidence>
<dbReference type="InterPro" id="IPR018027">
    <property type="entry name" value="Asn/Gln_amidotransferase"/>
</dbReference>
<gene>
    <name evidence="11 13" type="primary">gatB</name>
    <name evidence="13" type="ORF">FSB75_18360</name>
</gene>
<evidence type="ECO:0000313" key="13">
    <source>
        <dbReference type="EMBL" id="QEC57783.1"/>
    </source>
</evidence>
<evidence type="ECO:0000256" key="6">
    <source>
        <dbReference type="ARBA" id="ARBA00022840"/>
    </source>
</evidence>
<dbReference type="SUPFAM" id="SSF89095">
    <property type="entry name" value="GatB/YqeY motif"/>
    <property type="match status" value="1"/>
</dbReference>
<dbReference type="InterPro" id="IPR014746">
    <property type="entry name" value="Gln_synth/guanido_kin_cat_dom"/>
</dbReference>
<dbReference type="RefSeq" id="WP_146790464.1">
    <property type="nucleotide sequence ID" value="NZ_BAABIO010000003.1"/>
</dbReference>
<evidence type="ECO:0000256" key="11">
    <source>
        <dbReference type="HAMAP-Rule" id="MF_00121"/>
    </source>
</evidence>
<keyword evidence="4 11" id="KW-0436">Ligase</keyword>
<dbReference type="GO" id="GO:0005524">
    <property type="term" value="F:ATP binding"/>
    <property type="evidence" value="ECO:0007669"/>
    <property type="project" value="UniProtKB-KW"/>
</dbReference>
<dbReference type="PANTHER" id="PTHR11659">
    <property type="entry name" value="GLUTAMYL-TRNA GLN AMIDOTRANSFERASE SUBUNIT B MITOCHONDRIAL AND PROKARYOTIC PET112-RELATED"/>
    <property type="match status" value="1"/>
</dbReference>
<dbReference type="GO" id="GO:0050567">
    <property type="term" value="F:glutaminyl-tRNA synthase (glutamine-hydrolyzing) activity"/>
    <property type="evidence" value="ECO:0007669"/>
    <property type="project" value="UniProtKB-UniRule"/>
</dbReference>
<dbReference type="InterPro" id="IPR017959">
    <property type="entry name" value="Asn/Gln-tRNA_amidoTrfase_suB/E"/>
</dbReference>
<proteinExistence type="inferred from homology"/>
<dbReference type="OrthoDB" id="9804078at2"/>
<comment type="function">
    <text evidence="8 11">Allows the formation of correctly charged Asn-tRNA(Asn) or Gln-tRNA(Gln) through the transamidation of misacylated Asp-tRNA(Asn) or Glu-tRNA(Gln) in organisms which lack either or both of asparaginyl-tRNA or glutaminyl-tRNA synthetases. The reaction takes place in the presence of glutamine and ATP through an activated phospho-Asp-tRNA(Asn) or phospho-Glu-tRNA(Gln).</text>
</comment>
<dbReference type="Pfam" id="PF02637">
    <property type="entry name" value="GatB_Yqey"/>
    <property type="match status" value="1"/>
</dbReference>
<dbReference type="Pfam" id="PF02934">
    <property type="entry name" value="GatB_N"/>
    <property type="match status" value="1"/>
</dbReference>
<dbReference type="PANTHER" id="PTHR11659:SF4">
    <property type="entry name" value="ASPARTYL_GLUTAMYL-TRNA(GLN) AMIDOTRANSFERASE SUBUNIT B_E CATALYTIC DOMAIN-CONTAINING PROTEIN"/>
    <property type="match status" value="1"/>
</dbReference>
<dbReference type="InterPro" id="IPR017958">
    <property type="entry name" value="Gln-tRNA_amidoTrfase_suB_CS"/>
</dbReference>
<comment type="catalytic activity">
    <reaction evidence="10 11">
        <text>L-glutamyl-tRNA(Gln) + L-glutamine + ATP + H2O = L-glutaminyl-tRNA(Gln) + L-glutamate + ADP + phosphate + H(+)</text>
        <dbReference type="Rhea" id="RHEA:17521"/>
        <dbReference type="Rhea" id="RHEA-COMP:9681"/>
        <dbReference type="Rhea" id="RHEA-COMP:9684"/>
        <dbReference type="ChEBI" id="CHEBI:15377"/>
        <dbReference type="ChEBI" id="CHEBI:15378"/>
        <dbReference type="ChEBI" id="CHEBI:29985"/>
        <dbReference type="ChEBI" id="CHEBI:30616"/>
        <dbReference type="ChEBI" id="CHEBI:43474"/>
        <dbReference type="ChEBI" id="CHEBI:58359"/>
        <dbReference type="ChEBI" id="CHEBI:78520"/>
        <dbReference type="ChEBI" id="CHEBI:78521"/>
        <dbReference type="ChEBI" id="CHEBI:456216"/>
    </reaction>
</comment>
<dbReference type="HAMAP" id="MF_00121">
    <property type="entry name" value="GatB"/>
    <property type="match status" value="1"/>
</dbReference>
<comment type="subunit">
    <text evidence="2 11">Heterotrimer of A, B and C subunits.</text>
</comment>
<reference evidence="13 14" key="1">
    <citation type="journal article" date="2015" name="Int. J. Syst. Evol. Microbiol.">
        <title>Flavisolibacter ginsenosidimutans sp. nov., with ginsenoside-converting activity isolated from soil used for cultivating ginseng.</title>
        <authorList>
            <person name="Zhao Y."/>
            <person name="Liu Q."/>
            <person name="Kang M.S."/>
            <person name="Jin F."/>
            <person name="Yu H."/>
            <person name="Im W.T."/>
        </authorList>
    </citation>
    <scope>NUCLEOTIDE SEQUENCE [LARGE SCALE GENOMIC DNA]</scope>
    <source>
        <strain evidence="13 14">Gsoil 636</strain>
    </source>
</reference>
<dbReference type="SMART" id="SM00845">
    <property type="entry name" value="GatB_Yqey"/>
    <property type="match status" value="1"/>
</dbReference>
<keyword evidence="14" id="KW-1185">Reference proteome</keyword>
<dbReference type="NCBIfam" id="TIGR00133">
    <property type="entry name" value="gatB"/>
    <property type="match status" value="1"/>
</dbReference>
<dbReference type="NCBIfam" id="NF004014">
    <property type="entry name" value="PRK05477.1-4"/>
    <property type="match status" value="1"/>
</dbReference>
<dbReference type="InterPro" id="IPR004413">
    <property type="entry name" value="GatB"/>
</dbReference>
<evidence type="ECO:0000256" key="10">
    <source>
        <dbReference type="ARBA" id="ARBA00047913"/>
    </source>
</evidence>
<dbReference type="AlphaFoldDB" id="A0A5B8UMJ4"/>
<evidence type="ECO:0000256" key="9">
    <source>
        <dbReference type="ARBA" id="ARBA00047380"/>
    </source>
</evidence>
<evidence type="ECO:0000256" key="1">
    <source>
        <dbReference type="ARBA" id="ARBA00005306"/>
    </source>
</evidence>
<sequence length="481" mass="53769">MKVDDGYEVVIGLEVHAQLLTKTKLFCGDTTLFGQEPNTQVSIVSLAHPGTLPKMNKEVIRLAVTLGLATHSEIVQRNYFARKNYFYPDLPKGYQISQHTTPICKGGFLEITVGTEKKSIKLNRIHMEEDAGKSIHDDNTPYTQLDFNRAGTPLLEIVTEPDLRSAEEAAAYVTTLRKLVRHLQVCDGNMEEGSLRCDVNISVRKKGDEKLGTKVEIKNLNSIRFIKKAVEYEKEQLIQKLKNGETILQQTKGWDETTSTTYIIRTKEDEDDYRYFPEPDLPPFNITAEEIETVRNAMPPLQSEIKEKLQTTYGLSTYDASLLAEDTELAGLFFGIAKETTNYKAAANWVIGPVKNHLTAQDESTDARTLNPSSIAQLISLTDEGLISYGIASQKIFPHLLSHPQTDIEEYIKSESLGLQSSDETDAHIDAALTKHAQKITEYRKGKKGLLSLFVGEVMKLSKGKANAEEVTKKISEKLNG</sequence>
<dbReference type="Proteomes" id="UP000321204">
    <property type="component" value="Chromosome"/>
</dbReference>
<organism evidence="13 14">
    <name type="scientific">Flavisolibacter ginsenosidimutans</name>
    <dbReference type="NCBI Taxonomy" id="661481"/>
    <lineage>
        <taxon>Bacteria</taxon>
        <taxon>Pseudomonadati</taxon>
        <taxon>Bacteroidota</taxon>
        <taxon>Chitinophagia</taxon>
        <taxon>Chitinophagales</taxon>
        <taxon>Chitinophagaceae</taxon>
        <taxon>Flavisolibacter</taxon>
    </lineage>
</organism>
<dbReference type="GO" id="GO:0016740">
    <property type="term" value="F:transferase activity"/>
    <property type="evidence" value="ECO:0007669"/>
    <property type="project" value="UniProtKB-KW"/>
</dbReference>
<keyword evidence="13" id="KW-0808">Transferase</keyword>
<evidence type="ECO:0000259" key="12">
    <source>
        <dbReference type="SMART" id="SM00845"/>
    </source>
</evidence>
<dbReference type="Gene3D" id="1.10.10.410">
    <property type="match status" value="1"/>
</dbReference>